<reference evidence="2" key="1">
    <citation type="journal article" date="2018" name="Genome Biol.">
        <title>SKESA: strategic k-mer extension for scrupulous assemblies.</title>
        <authorList>
            <person name="Souvorov A."/>
            <person name="Agarwala R."/>
            <person name="Lipman D.J."/>
        </authorList>
    </citation>
    <scope>NUCLEOTIDE SEQUENCE</scope>
    <source>
        <strain evidence="2">MA.GW_S00744-09</strain>
    </source>
</reference>
<protein>
    <submittedName>
        <fullName evidence="2">Uncharacterized protein</fullName>
    </submittedName>
</protein>
<gene>
    <name evidence="2" type="ORF">G9E81_005376</name>
</gene>
<feature type="transmembrane region" description="Helical" evidence="1">
    <location>
        <begin position="25"/>
        <end position="44"/>
    </location>
</feature>
<comment type="caution">
    <text evidence="2">The sequence shown here is derived from an EMBL/GenBank/DDBJ whole genome shotgun (WGS) entry which is preliminary data.</text>
</comment>
<proteinExistence type="predicted"/>
<name>A0A743U8N6_SALER</name>
<evidence type="ECO:0000256" key="1">
    <source>
        <dbReference type="SAM" id="Phobius"/>
    </source>
</evidence>
<organism evidence="2">
    <name type="scientific">Salmonella enterica</name>
    <name type="common">Salmonella choleraesuis</name>
    <dbReference type="NCBI Taxonomy" id="28901"/>
    <lineage>
        <taxon>Bacteria</taxon>
        <taxon>Pseudomonadati</taxon>
        <taxon>Pseudomonadota</taxon>
        <taxon>Gammaproteobacteria</taxon>
        <taxon>Enterobacterales</taxon>
        <taxon>Enterobacteriaceae</taxon>
        <taxon>Salmonella</taxon>
    </lineage>
</organism>
<reference evidence="2" key="2">
    <citation type="submission" date="2020-02" db="EMBL/GenBank/DDBJ databases">
        <authorList>
            <consortium name="NCBI Pathogen Detection Project"/>
        </authorList>
    </citation>
    <scope>NUCLEOTIDE SEQUENCE</scope>
    <source>
        <strain evidence="2">MA.GW_S00744-09</strain>
    </source>
</reference>
<sequence length="49" mass="5454">MRLSIMKGIEVNAPVTKEISTATAWAIRAVALTVVLYGIARLIVAIRWW</sequence>
<evidence type="ECO:0000313" key="2">
    <source>
        <dbReference type="EMBL" id="HAF2212592.1"/>
    </source>
</evidence>
<dbReference type="EMBL" id="DAAUNW010000031">
    <property type="protein sequence ID" value="HAF2212592.1"/>
    <property type="molecule type" value="Genomic_DNA"/>
</dbReference>
<dbReference type="AlphaFoldDB" id="A0A743U8N6"/>
<keyword evidence="1" id="KW-1133">Transmembrane helix</keyword>
<accession>A0A743U8N6</accession>
<keyword evidence="1" id="KW-0472">Membrane</keyword>
<keyword evidence="1" id="KW-0812">Transmembrane</keyword>